<gene>
    <name evidence="2" type="ORF">H3309_09155</name>
</gene>
<evidence type="ECO:0000259" key="1">
    <source>
        <dbReference type="Pfam" id="PF25919"/>
    </source>
</evidence>
<proteinExistence type="predicted"/>
<sequence length="354" mass="37299">MKRHVASLAFAGLGLVAVAIVASAWGFAPMAGEALSTDDAYVRGDVTVIAPRVAGYVDRVLVSDFAHVREGEPLVRLRTEDYVAQVARAEAVLRSREAALAANVEAQQEALAAIEQARASRVAGQAERQRSATSFARGETLWKQGVYTTESLDQARAARDSSAANVIRAAAAVDAAKAHAATLVAQAAGLQADVATAKADLDLARIQAGYTVLAAPADGVVGERMARVGQYVQPGVQVFALVPSRGRWIIANFRETQLARIAIGDRVKVSVDALGDARIDGRVTAFAPASGSDFALLPPDNATGNFTKIVRRFGVRIDLDGPASTVARLRPGMSVVVSVQPNRVPTTRRQVTAR</sequence>
<evidence type="ECO:0000313" key="3">
    <source>
        <dbReference type="Proteomes" id="UP000515292"/>
    </source>
</evidence>
<dbReference type="SUPFAM" id="SSF111369">
    <property type="entry name" value="HlyD-like secretion proteins"/>
    <property type="match status" value="2"/>
</dbReference>
<dbReference type="Gene3D" id="1.10.287.470">
    <property type="entry name" value="Helix hairpin bin"/>
    <property type="match status" value="1"/>
</dbReference>
<accession>A0A7G5IDZ9</accession>
<keyword evidence="3" id="KW-1185">Reference proteome</keyword>
<dbReference type="AlphaFoldDB" id="A0A7G5IDZ9"/>
<dbReference type="InterPro" id="IPR050739">
    <property type="entry name" value="MFP"/>
</dbReference>
<dbReference type="KEGG" id="sand:H3309_09155"/>
<dbReference type="RefSeq" id="WP_182294440.1">
    <property type="nucleotide sequence ID" value="NZ_CP059851.1"/>
</dbReference>
<dbReference type="Gene3D" id="2.40.50.100">
    <property type="match status" value="1"/>
</dbReference>
<dbReference type="Gene3D" id="2.40.30.170">
    <property type="match status" value="1"/>
</dbReference>
<reference evidence="2 3" key="1">
    <citation type="submission" date="2020-07" db="EMBL/GenBank/DDBJ databases">
        <title>Complete genome sequence for Sandaracinobacter sp. M6.</title>
        <authorList>
            <person name="Tang Y."/>
            <person name="Liu Q."/>
            <person name="Guo Z."/>
            <person name="Lei P."/>
            <person name="Huang B."/>
        </authorList>
    </citation>
    <scope>NUCLEOTIDE SEQUENCE [LARGE SCALE GENOMIC DNA]</scope>
    <source>
        <strain evidence="2 3">M6</strain>
    </source>
</reference>
<organism evidence="2 3">
    <name type="scientific">Sandaracinobacteroides saxicola</name>
    <dbReference type="NCBI Taxonomy" id="2759707"/>
    <lineage>
        <taxon>Bacteria</taxon>
        <taxon>Pseudomonadati</taxon>
        <taxon>Pseudomonadota</taxon>
        <taxon>Alphaproteobacteria</taxon>
        <taxon>Sphingomonadales</taxon>
        <taxon>Sphingosinicellaceae</taxon>
        <taxon>Sandaracinobacteroides</taxon>
    </lineage>
</organism>
<dbReference type="PANTHER" id="PTHR30386:SF24">
    <property type="entry name" value="MULTIDRUG RESISTANCE EFFLUX PUMP"/>
    <property type="match status" value="1"/>
</dbReference>
<dbReference type="Pfam" id="PF25919">
    <property type="entry name" value="BSH_CusB"/>
    <property type="match status" value="1"/>
</dbReference>
<protein>
    <submittedName>
        <fullName evidence="2">HlyD family secretion protein</fullName>
    </submittedName>
</protein>
<dbReference type="PANTHER" id="PTHR30386">
    <property type="entry name" value="MEMBRANE FUSION SUBUNIT OF EMRAB-TOLC MULTIDRUG EFFLUX PUMP"/>
    <property type="match status" value="1"/>
</dbReference>
<evidence type="ECO:0000313" key="2">
    <source>
        <dbReference type="EMBL" id="QMW21591.1"/>
    </source>
</evidence>
<dbReference type="GO" id="GO:0055085">
    <property type="term" value="P:transmembrane transport"/>
    <property type="evidence" value="ECO:0007669"/>
    <property type="project" value="InterPro"/>
</dbReference>
<feature type="domain" description="CusB-like barrel-sandwich hybrid" evidence="1">
    <location>
        <begin position="46"/>
        <end position="240"/>
    </location>
</feature>
<dbReference type="InterPro" id="IPR058790">
    <property type="entry name" value="BSH_CusB"/>
</dbReference>
<dbReference type="Proteomes" id="UP000515292">
    <property type="component" value="Chromosome"/>
</dbReference>
<name>A0A7G5IDZ9_9SPHN</name>
<dbReference type="EMBL" id="CP059851">
    <property type="protein sequence ID" value="QMW21591.1"/>
    <property type="molecule type" value="Genomic_DNA"/>
</dbReference>